<dbReference type="SUPFAM" id="SSF54637">
    <property type="entry name" value="Thioesterase/thiol ester dehydrase-isomerase"/>
    <property type="match status" value="1"/>
</dbReference>
<evidence type="ECO:0000256" key="1">
    <source>
        <dbReference type="SAM" id="Phobius"/>
    </source>
</evidence>
<dbReference type="AlphaFoldDB" id="A0A7S3XDM7"/>
<keyword evidence="1" id="KW-1133">Transmembrane helix</keyword>
<dbReference type="Pfam" id="PF03061">
    <property type="entry name" value="4HBT"/>
    <property type="match status" value="1"/>
</dbReference>
<feature type="transmembrane region" description="Helical" evidence="1">
    <location>
        <begin position="12"/>
        <end position="29"/>
    </location>
</feature>
<feature type="domain" description="Thioesterase" evidence="2">
    <location>
        <begin position="133"/>
        <end position="210"/>
    </location>
</feature>
<dbReference type="PANTHER" id="PTHR47260">
    <property type="entry name" value="UPF0644 PROTEIN PB2B4.06"/>
    <property type="match status" value="1"/>
</dbReference>
<gene>
    <name evidence="3" type="ORF">PSAL00342_LOCUS3511</name>
</gene>
<sequence length="235" mass="25718">MDARIDWWDTPVVTAGAIVALGTIGTMLWRNKRKEDGRELPVGWNENDYFSDMVSTLSQTQLKKTIADYGLPQNLVESQAHYIHNNGSDDWVFTALEDKKLLKGKGIYMWDKENLAAYAVHALGRNVCGHPKLVHGGISALIIDNVAGYAIFKLKAAGAVPAGPAFTVNLNVNYRKPIPSMSAVICSVKLQSHERKKSLLEIKLYSPPDEQGDNLTYCEATALMVTPSAGQTTGA</sequence>
<evidence type="ECO:0000259" key="2">
    <source>
        <dbReference type="Pfam" id="PF03061"/>
    </source>
</evidence>
<proteinExistence type="predicted"/>
<dbReference type="InterPro" id="IPR029069">
    <property type="entry name" value="HotDog_dom_sf"/>
</dbReference>
<reference evidence="3" key="1">
    <citation type="submission" date="2021-01" db="EMBL/GenBank/DDBJ databases">
        <authorList>
            <person name="Corre E."/>
            <person name="Pelletier E."/>
            <person name="Niang G."/>
            <person name="Scheremetjew M."/>
            <person name="Finn R."/>
            <person name="Kale V."/>
            <person name="Holt S."/>
            <person name="Cochrane G."/>
            <person name="Meng A."/>
            <person name="Brown T."/>
            <person name="Cohen L."/>
        </authorList>
    </citation>
    <scope>NUCLEOTIDE SEQUENCE</scope>
    <source>
        <strain evidence="3">CCMP1897</strain>
    </source>
</reference>
<dbReference type="Gene3D" id="3.10.129.10">
    <property type="entry name" value="Hotdog Thioesterase"/>
    <property type="match status" value="1"/>
</dbReference>
<organism evidence="3">
    <name type="scientific">Picocystis salinarum</name>
    <dbReference type="NCBI Taxonomy" id="88271"/>
    <lineage>
        <taxon>Eukaryota</taxon>
        <taxon>Viridiplantae</taxon>
        <taxon>Chlorophyta</taxon>
        <taxon>Picocystophyceae</taxon>
        <taxon>Picocystales</taxon>
        <taxon>Picocystaceae</taxon>
        <taxon>Picocystis</taxon>
    </lineage>
</organism>
<dbReference type="PANTHER" id="PTHR47260:SF1">
    <property type="entry name" value="UPF0644 PROTEIN PB2B4.06"/>
    <property type="match status" value="1"/>
</dbReference>
<name>A0A7S3XDM7_9CHLO</name>
<dbReference type="InterPro" id="IPR006683">
    <property type="entry name" value="Thioestr_dom"/>
</dbReference>
<protein>
    <recommendedName>
        <fullName evidence="2">Thioesterase domain-containing protein</fullName>
    </recommendedName>
</protein>
<evidence type="ECO:0000313" key="3">
    <source>
        <dbReference type="EMBL" id="CAE0609692.1"/>
    </source>
</evidence>
<dbReference type="EMBL" id="HBIS01003875">
    <property type="protein sequence ID" value="CAE0609692.1"/>
    <property type="molecule type" value="Transcribed_RNA"/>
</dbReference>
<dbReference type="CDD" id="cd03443">
    <property type="entry name" value="PaaI_thioesterase"/>
    <property type="match status" value="1"/>
</dbReference>
<keyword evidence="1" id="KW-0812">Transmembrane</keyword>
<dbReference type="InterPro" id="IPR052061">
    <property type="entry name" value="PTE-AB_protein"/>
</dbReference>
<keyword evidence="1" id="KW-0472">Membrane</keyword>
<accession>A0A7S3XDM7</accession>